<proteinExistence type="predicted"/>
<dbReference type="OrthoDB" id="3214861at2759"/>
<reference evidence="2 3" key="1">
    <citation type="submission" date="2014-04" db="EMBL/GenBank/DDBJ databases">
        <authorList>
            <consortium name="DOE Joint Genome Institute"/>
            <person name="Kuo A."/>
            <person name="Kohler A."/>
            <person name="Costa M.D."/>
            <person name="Nagy L.G."/>
            <person name="Floudas D."/>
            <person name="Copeland A."/>
            <person name="Barry K.W."/>
            <person name="Cichocki N."/>
            <person name="Veneault-Fourrey C."/>
            <person name="LaButti K."/>
            <person name="Lindquist E.A."/>
            <person name="Lipzen A."/>
            <person name="Lundell T."/>
            <person name="Morin E."/>
            <person name="Murat C."/>
            <person name="Sun H."/>
            <person name="Tunlid A."/>
            <person name="Henrissat B."/>
            <person name="Grigoriev I.V."/>
            <person name="Hibbett D.S."/>
            <person name="Martin F."/>
            <person name="Nordberg H.P."/>
            <person name="Cantor M.N."/>
            <person name="Hua S.X."/>
        </authorList>
    </citation>
    <scope>NUCLEOTIDE SEQUENCE [LARGE SCALE GENOMIC DNA]</scope>
    <source>
        <strain evidence="2 3">Marx 270</strain>
    </source>
</reference>
<dbReference type="Proteomes" id="UP000054217">
    <property type="component" value="Unassembled WGS sequence"/>
</dbReference>
<dbReference type="EMBL" id="KN832061">
    <property type="protein sequence ID" value="KIN95754.1"/>
    <property type="molecule type" value="Genomic_DNA"/>
</dbReference>
<feature type="transmembrane region" description="Helical" evidence="1">
    <location>
        <begin position="12"/>
        <end position="37"/>
    </location>
</feature>
<organism evidence="2 3">
    <name type="scientific">Pisolithus tinctorius Marx 270</name>
    <dbReference type="NCBI Taxonomy" id="870435"/>
    <lineage>
        <taxon>Eukaryota</taxon>
        <taxon>Fungi</taxon>
        <taxon>Dikarya</taxon>
        <taxon>Basidiomycota</taxon>
        <taxon>Agaricomycotina</taxon>
        <taxon>Agaricomycetes</taxon>
        <taxon>Agaricomycetidae</taxon>
        <taxon>Boletales</taxon>
        <taxon>Sclerodermatineae</taxon>
        <taxon>Pisolithaceae</taxon>
        <taxon>Pisolithus</taxon>
    </lineage>
</organism>
<dbReference type="AlphaFoldDB" id="A0A0C3N3X2"/>
<accession>A0A0C3N3X2</accession>
<keyword evidence="1" id="KW-0472">Membrane</keyword>
<gene>
    <name evidence="2" type="ORF">M404DRAFT_33894</name>
</gene>
<reference evidence="3" key="2">
    <citation type="submission" date="2015-01" db="EMBL/GenBank/DDBJ databases">
        <title>Evolutionary Origins and Diversification of the Mycorrhizal Mutualists.</title>
        <authorList>
            <consortium name="DOE Joint Genome Institute"/>
            <consortium name="Mycorrhizal Genomics Consortium"/>
            <person name="Kohler A."/>
            <person name="Kuo A."/>
            <person name="Nagy L.G."/>
            <person name="Floudas D."/>
            <person name="Copeland A."/>
            <person name="Barry K.W."/>
            <person name="Cichocki N."/>
            <person name="Veneault-Fourrey C."/>
            <person name="LaButti K."/>
            <person name="Lindquist E.A."/>
            <person name="Lipzen A."/>
            <person name="Lundell T."/>
            <person name="Morin E."/>
            <person name="Murat C."/>
            <person name="Riley R."/>
            <person name="Ohm R."/>
            <person name="Sun H."/>
            <person name="Tunlid A."/>
            <person name="Henrissat B."/>
            <person name="Grigoriev I.V."/>
            <person name="Hibbett D.S."/>
            <person name="Martin F."/>
        </authorList>
    </citation>
    <scope>NUCLEOTIDE SEQUENCE [LARGE SCALE GENOMIC DNA]</scope>
    <source>
        <strain evidence="3">Marx 270</strain>
    </source>
</reference>
<keyword evidence="1" id="KW-0812">Transmembrane</keyword>
<sequence>MTDYAQRPQILSLALITAITVVFSGPIAFCTQAFFIFRLYTFSHKKVLPIFCSFLVIT</sequence>
<keyword evidence="3" id="KW-1185">Reference proteome</keyword>
<keyword evidence="1" id="KW-1133">Transmembrane helix</keyword>
<dbReference type="InParanoid" id="A0A0C3N3X2"/>
<evidence type="ECO:0000256" key="1">
    <source>
        <dbReference type="SAM" id="Phobius"/>
    </source>
</evidence>
<name>A0A0C3N3X2_PISTI</name>
<protein>
    <submittedName>
        <fullName evidence="2">Uncharacterized protein</fullName>
    </submittedName>
</protein>
<dbReference type="HOGENOM" id="CLU_2980040_0_0_1"/>
<evidence type="ECO:0000313" key="3">
    <source>
        <dbReference type="Proteomes" id="UP000054217"/>
    </source>
</evidence>
<evidence type="ECO:0000313" key="2">
    <source>
        <dbReference type="EMBL" id="KIN95754.1"/>
    </source>
</evidence>